<keyword evidence="2" id="KW-0805">Transcription regulation</keyword>
<evidence type="ECO:0000313" key="6">
    <source>
        <dbReference type="EMBL" id="MFC6280826.1"/>
    </source>
</evidence>
<name>A0ABW1TT86_9BURK</name>
<proteinExistence type="inferred from homology"/>
<dbReference type="SUPFAM" id="SSF46785">
    <property type="entry name" value="Winged helix' DNA-binding domain"/>
    <property type="match status" value="1"/>
</dbReference>
<dbReference type="CDD" id="cd08459">
    <property type="entry name" value="PBP2_DntR_NahR_LinR_like"/>
    <property type="match status" value="1"/>
</dbReference>
<evidence type="ECO:0000256" key="1">
    <source>
        <dbReference type="ARBA" id="ARBA00009437"/>
    </source>
</evidence>
<evidence type="ECO:0000256" key="3">
    <source>
        <dbReference type="ARBA" id="ARBA00023125"/>
    </source>
</evidence>
<evidence type="ECO:0000313" key="7">
    <source>
        <dbReference type="Proteomes" id="UP001596270"/>
    </source>
</evidence>
<feature type="domain" description="HTH lysR-type" evidence="5">
    <location>
        <begin position="6"/>
        <end position="63"/>
    </location>
</feature>
<protein>
    <submittedName>
        <fullName evidence="6">LysR family transcriptional regulator</fullName>
    </submittedName>
</protein>
<dbReference type="InterPro" id="IPR050389">
    <property type="entry name" value="LysR-type_TF"/>
</dbReference>
<evidence type="ECO:0000256" key="4">
    <source>
        <dbReference type="ARBA" id="ARBA00023163"/>
    </source>
</evidence>
<dbReference type="SUPFAM" id="SSF53850">
    <property type="entry name" value="Periplasmic binding protein-like II"/>
    <property type="match status" value="1"/>
</dbReference>
<dbReference type="InterPro" id="IPR000847">
    <property type="entry name" value="LysR_HTH_N"/>
</dbReference>
<dbReference type="InterPro" id="IPR036390">
    <property type="entry name" value="WH_DNA-bd_sf"/>
</dbReference>
<gene>
    <name evidence="6" type="ORF">ACFQND_06230</name>
</gene>
<accession>A0ABW1TT86</accession>
<reference evidence="7" key="1">
    <citation type="journal article" date="2019" name="Int. J. Syst. Evol. Microbiol.">
        <title>The Global Catalogue of Microorganisms (GCM) 10K type strain sequencing project: providing services to taxonomists for standard genome sequencing and annotation.</title>
        <authorList>
            <consortium name="The Broad Institute Genomics Platform"/>
            <consortium name="The Broad Institute Genome Sequencing Center for Infectious Disease"/>
            <person name="Wu L."/>
            <person name="Ma J."/>
        </authorList>
    </citation>
    <scope>NUCLEOTIDE SEQUENCE [LARGE SCALE GENOMIC DNA]</scope>
    <source>
        <strain evidence="7">CCUG 39402</strain>
    </source>
</reference>
<evidence type="ECO:0000259" key="5">
    <source>
        <dbReference type="PROSITE" id="PS50931"/>
    </source>
</evidence>
<dbReference type="InterPro" id="IPR036388">
    <property type="entry name" value="WH-like_DNA-bd_sf"/>
</dbReference>
<dbReference type="PANTHER" id="PTHR30118">
    <property type="entry name" value="HTH-TYPE TRANSCRIPTIONAL REGULATOR LEUO-RELATED"/>
    <property type="match status" value="1"/>
</dbReference>
<dbReference type="Proteomes" id="UP001596270">
    <property type="component" value="Unassembled WGS sequence"/>
</dbReference>
<dbReference type="Pfam" id="PF03466">
    <property type="entry name" value="LysR_substrate"/>
    <property type="match status" value="1"/>
</dbReference>
<dbReference type="PROSITE" id="PS50931">
    <property type="entry name" value="HTH_LYSR"/>
    <property type="match status" value="1"/>
</dbReference>
<comment type="similarity">
    <text evidence="1">Belongs to the LysR transcriptional regulatory family.</text>
</comment>
<evidence type="ECO:0000256" key="2">
    <source>
        <dbReference type="ARBA" id="ARBA00023015"/>
    </source>
</evidence>
<dbReference type="InterPro" id="IPR005119">
    <property type="entry name" value="LysR_subst-bd"/>
</dbReference>
<keyword evidence="3" id="KW-0238">DNA-binding</keyword>
<dbReference type="Pfam" id="PF00126">
    <property type="entry name" value="HTH_1"/>
    <property type="match status" value="1"/>
</dbReference>
<dbReference type="Gene3D" id="3.40.190.10">
    <property type="entry name" value="Periplasmic binding protein-like II"/>
    <property type="match status" value="2"/>
</dbReference>
<keyword evidence="4" id="KW-0804">Transcription</keyword>
<dbReference type="RefSeq" id="WP_371437648.1">
    <property type="nucleotide sequence ID" value="NZ_JBHSRS010000014.1"/>
</dbReference>
<keyword evidence="7" id="KW-1185">Reference proteome</keyword>
<comment type="caution">
    <text evidence="6">The sequence shown here is derived from an EMBL/GenBank/DDBJ whole genome shotgun (WGS) entry which is preliminary data.</text>
</comment>
<dbReference type="EMBL" id="JBHSRS010000014">
    <property type="protein sequence ID" value="MFC6280826.1"/>
    <property type="molecule type" value="Genomic_DNA"/>
</dbReference>
<organism evidence="6 7">
    <name type="scientific">Polaromonas aquatica</name>
    <dbReference type="NCBI Taxonomy" id="332657"/>
    <lineage>
        <taxon>Bacteria</taxon>
        <taxon>Pseudomonadati</taxon>
        <taxon>Pseudomonadota</taxon>
        <taxon>Betaproteobacteria</taxon>
        <taxon>Burkholderiales</taxon>
        <taxon>Comamonadaceae</taxon>
        <taxon>Polaromonas</taxon>
    </lineage>
</organism>
<sequence length="332" mass="37222">MDIRKVDLNLLLAFDALMQDGNLTRAGFRLGLSQPSMSHALARLRKISSDPLFVRVPSGMEPTPFAQQIAGAVRDGLALLHGALDGAAVFNPATCNRTFQILMSDIGEMVYLPRLITKLKAEAPDVNLRVLQLPRESYHDAFVSGEADLAIGFLPALKAGFYQQRLFEDSYICIARKGHPRVGASLSLEQFSQESHVLIEPAGSRYSTVSLQSSTTTFIERYLADQGLSRRIALRVPHFMVVPEIVQQTDLLATVPGSVMTYIRPMPKVKLLQLPIQTPRFEIKQFWHQRNHHDVANRWLRRLIAELFLSVLPPSGPEARYEQTGREKAARR</sequence>
<dbReference type="PANTHER" id="PTHR30118:SF15">
    <property type="entry name" value="TRANSCRIPTIONAL REGULATORY PROTEIN"/>
    <property type="match status" value="1"/>
</dbReference>
<dbReference type="Gene3D" id="1.10.10.10">
    <property type="entry name" value="Winged helix-like DNA-binding domain superfamily/Winged helix DNA-binding domain"/>
    <property type="match status" value="1"/>
</dbReference>